<dbReference type="PRINTS" id="PR00036">
    <property type="entry name" value="HTHLACI"/>
</dbReference>
<keyword evidence="3" id="KW-0804">Transcription</keyword>
<dbReference type="Pfam" id="PF13377">
    <property type="entry name" value="Peripla_BP_3"/>
    <property type="match status" value="1"/>
</dbReference>
<dbReference type="PANTHER" id="PTHR30146">
    <property type="entry name" value="LACI-RELATED TRANSCRIPTIONAL REPRESSOR"/>
    <property type="match status" value="1"/>
</dbReference>
<evidence type="ECO:0000259" key="5">
    <source>
        <dbReference type="PROSITE" id="PS50932"/>
    </source>
</evidence>
<dbReference type="SUPFAM" id="SSF53822">
    <property type="entry name" value="Periplasmic binding protein-like I"/>
    <property type="match status" value="1"/>
</dbReference>
<name>A0ABW1XMZ7_9ALTE</name>
<dbReference type="GO" id="GO:0003677">
    <property type="term" value="F:DNA binding"/>
    <property type="evidence" value="ECO:0007669"/>
    <property type="project" value="UniProtKB-KW"/>
</dbReference>
<dbReference type="SUPFAM" id="SSF47413">
    <property type="entry name" value="lambda repressor-like DNA-binding domains"/>
    <property type="match status" value="1"/>
</dbReference>
<evidence type="ECO:0000313" key="6">
    <source>
        <dbReference type="EMBL" id="MFC6441508.1"/>
    </source>
</evidence>
<comment type="caution">
    <text evidence="6">The sequence shown here is derived from an EMBL/GenBank/DDBJ whole genome shotgun (WGS) entry which is preliminary data.</text>
</comment>
<evidence type="ECO:0000256" key="4">
    <source>
        <dbReference type="SAM" id="MobiDB-lite"/>
    </source>
</evidence>
<dbReference type="PROSITE" id="PS00356">
    <property type="entry name" value="HTH_LACI_1"/>
    <property type="match status" value="1"/>
</dbReference>
<reference evidence="7" key="1">
    <citation type="journal article" date="2019" name="Int. J. Syst. Evol. Microbiol.">
        <title>The Global Catalogue of Microorganisms (GCM) 10K type strain sequencing project: providing services to taxonomists for standard genome sequencing and annotation.</title>
        <authorList>
            <consortium name="The Broad Institute Genomics Platform"/>
            <consortium name="The Broad Institute Genome Sequencing Center for Infectious Disease"/>
            <person name="Wu L."/>
            <person name="Ma J."/>
        </authorList>
    </citation>
    <scope>NUCLEOTIDE SEQUENCE [LARGE SCALE GENOMIC DNA]</scope>
    <source>
        <strain evidence="7">CGMCC 1.16031</strain>
    </source>
</reference>
<organism evidence="6 7">
    <name type="scientific">Pseudobowmanella zhangzhouensis</name>
    <dbReference type="NCBI Taxonomy" id="1537679"/>
    <lineage>
        <taxon>Bacteria</taxon>
        <taxon>Pseudomonadati</taxon>
        <taxon>Pseudomonadota</taxon>
        <taxon>Gammaproteobacteria</taxon>
        <taxon>Alteromonadales</taxon>
        <taxon>Alteromonadaceae</taxon>
    </lineage>
</organism>
<dbReference type="PANTHER" id="PTHR30146:SF153">
    <property type="entry name" value="LACTOSE OPERON REPRESSOR"/>
    <property type="match status" value="1"/>
</dbReference>
<dbReference type="InterPro" id="IPR028082">
    <property type="entry name" value="Peripla_BP_I"/>
</dbReference>
<evidence type="ECO:0000313" key="7">
    <source>
        <dbReference type="Proteomes" id="UP001596364"/>
    </source>
</evidence>
<evidence type="ECO:0000256" key="3">
    <source>
        <dbReference type="ARBA" id="ARBA00023163"/>
    </source>
</evidence>
<accession>A0ABW1XMZ7</accession>
<dbReference type="PROSITE" id="PS50932">
    <property type="entry name" value="HTH_LACI_2"/>
    <property type="match status" value="1"/>
</dbReference>
<keyword evidence="1" id="KW-0805">Transcription regulation</keyword>
<evidence type="ECO:0000256" key="1">
    <source>
        <dbReference type="ARBA" id="ARBA00023015"/>
    </source>
</evidence>
<dbReference type="InterPro" id="IPR000843">
    <property type="entry name" value="HTH_LacI"/>
</dbReference>
<dbReference type="CDD" id="cd01545">
    <property type="entry name" value="PBP1_SalR"/>
    <property type="match status" value="1"/>
</dbReference>
<dbReference type="CDD" id="cd01392">
    <property type="entry name" value="HTH_LacI"/>
    <property type="match status" value="1"/>
</dbReference>
<keyword evidence="2 6" id="KW-0238">DNA-binding</keyword>
<feature type="region of interest" description="Disordered" evidence="4">
    <location>
        <begin position="315"/>
        <end position="343"/>
    </location>
</feature>
<dbReference type="Gene3D" id="1.10.260.40">
    <property type="entry name" value="lambda repressor-like DNA-binding domains"/>
    <property type="match status" value="1"/>
</dbReference>
<gene>
    <name evidence="6" type="ORF">ACFP85_15250</name>
</gene>
<dbReference type="Proteomes" id="UP001596364">
    <property type="component" value="Unassembled WGS sequence"/>
</dbReference>
<protein>
    <submittedName>
        <fullName evidence="6">LacI family DNA-binding transcriptional regulator</fullName>
    </submittedName>
</protein>
<dbReference type="InterPro" id="IPR010982">
    <property type="entry name" value="Lambda_DNA-bd_dom_sf"/>
</dbReference>
<feature type="domain" description="HTH lacI-type" evidence="5">
    <location>
        <begin position="3"/>
        <end position="57"/>
    </location>
</feature>
<evidence type="ECO:0000256" key="2">
    <source>
        <dbReference type="ARBA" id="ARBA00023125"/>
    </source>
</evidence>
<dbReference type="SMART" id="SM00354">
    <property type="entry name" value="HTH_LACI"/>
    <property type="match status" value="1"/>
</dbReference>
<dbReference type="InterPro" id="IPR046335">
    <property type="entry name" value="LacI/GalR-like_sensor"/>
</dbReference>
<dbReference type="Pfam" id="PF00356">
    <property type="entry name" value="LacI"/>
    <property type="match status" value="1"/>
</dbReference>
<keyword evidence="7" id="KW-1185">Reference proteome</keyword>
<dbReference type="Gene3D" id="3.40.50.2300">
    <property type="match status" value="2"/>
</dbReference>
<dbReference type="RefSeq" id="WP_131257733.1">
    <property type="nucleotide sequence ID" value="NZ_JBHSUS010000001.1"/>
</dbReference>
<dbReference type="EMBL" id="JBHSUS010000001">
    <property type="protein sequence ID" value="MFC6441508.1"/>
    <property type="molecule type" value="Genomic_DNA"/>
</dbReference>
<sequence length="343" mass="37350">MKSTIKDVAKLAGVSFKTVSRVINNEDSVKPDTVARVRDAITQLGYQPNNAARSLAGTRAYALGFIYNNPNAYYVIDMQRGILDECQEKGYELLIHPCEADNAQVVDEIAKLVRRSQLSGLIICPPLSENSELMDELAELDIQFIRVVSGSDESTQHTPCVFIHDREAAFEITDNLIQMGHKKIAFISGEKDHNSTLERLAGYRQAMQQAGLSIEPEWEVDGRYAFDSGVSGAQQLLACPHPPTAIFGCNDEIAAGALFAARLAGVNVPGQLSIAGFEDSPFSRQTLPKLTTAAQPTRQIARQAASSLIRNIGVSRGQKGGGSMHQHFQPTLVLRDSTQPLQG</sequence>
<proteinExistence type="predicted"/>